<evidence type="ECO:0000313" key="3">
    <source>
        <dbReference type="Proteomes" id="UP001151518"/>
    </source>
</evidence>
<dbReference type="Proteomes" id="UP001151518">
    <property type="component" value="Unassembled WGS sequence"/>
</dbReference>
<sequence>MIAAPSHIASHSDALPPDTQPAAPLSPGSQHKQEVAARLCRYRDHYDGEIARQLERMQDINTAIGKYSGMNNGARALQVLAQSLEDAQRCLGDARLAKARLELELAMWMPATGE</sequence>
<proteinExistence type="predicted"/>
<feature type="region of interest" description="Disordered" evidence="1">
    <location>
        <begin position="1"/>
        <end position="34"/>
    </location>
</feature>
<name>A0A9W8G3D8_9FUNG</name>
<dbReference type="OrthoDB" id="5558148at2759"/>
<dbReference type="AlphaFoldDB" id="A0A9W8G3D8"/>
<protein>
    <submittedName>
        <fullName evidence="2">Uncharacterized protein</fullName>
    </submittedName>
</protein>
<organism evidence="2 3">
    <name type="scientific">Coemansia spiralis</name>
    <dbReference type="NCBI Taxonomy" id="417178"/>
    <lineage>
        <taxon>Eukaryota</taxon>
        <taxon>Fungi</taxon>
        <taxon>Fungi incertae sedis</taxon>
        <taxon>Zoopagomycota</taxon>
        <taxon>Kickxellomycotina</taxon>
        <taxon>Kickxellomycetes</taxon>
        <taxon>Kickxellales</taxon>
        <taxon>Kickxellaceae</taxon>
        <taxon>Coemansia</taxon>
    </lineage>
</organism>
<evidence type="ECO:0000313" key="2">
    <source>
        <dbReference type="EMBL" id="KAJ2677981.1"/>
    </source>
</evidence>
<dbReference type="EMBL" id="JANBTW010000026">
    <property type="protein sequence ID" value="KAJ2677981.1"/>
    <property type="molecule type" value="Genomic_DNA"/>
</dbReference>
<reference evidence="2" key="1">
    <citation type="submission" date="2022-07" db="EMBL/GenBank/DDBJ databases">
        <title>Phylogenomic reconstructions and comparative analyses of Kickxellomycotina fungi.</title>
        <authorList>
            <person name="Reynolds N.K."/>
            <person name="Stajich J.E."/>
            <person name="Barry K."/>
            <person name="Grigoriev I.V."/>
            <person name="Crous P."/>
            <person name="Smith M.E."/>
        </authorList>
    </citation>
    <scope>NUCLEOTIDE SEQUENCE</scope>
    <source>
        <strain evidence="2">NRRL 3115</strain>
    </source>
</reference>
<gene>
    <name evidence="2" type="ORF">GGI25_002771</name>
</gene>
<accession>A0A9W8G3D8</accession>
<comment type="caution">
    <text evidence="2">The sequence shown here is derived from an EMBL/GenBank/DDBJ whole genome shotgun (WGS) entry which is preliminary data.</text>
</comment>
<evidence type="ECO:0000256" key="1">
    <source>
        <dbReference type="SAM" id="MobiDB-lite"/>
    </source>
</evidence>